<dbReference type="Pfam" id="PF02311">
    <property type="entry name" value="AraC_binding"/>
    <property type="match status" value="1"/>
</dbReference>
<gene>
    <name evidence="6" type="ORF">J2W36_001715</name>
</gene>
<dbReference type="InterPro" id="IPR014710">
    <property type="entry name" value="RmlC-like_jellyroll"/>
</dbReference>
<protein>
    <submittedName>
        <fullName evidence="6">AraC-like DNA-binding protein</fullName>
    </submittedName>
</protein>
<dbReference type="Proteomes" id="UP001226867">
    <property type="component" value="Unassembled WGS sequence"/>
</dbReference>
<dbReference type="InterPro" id="IPR009057">
    <property type="entry name" value="Homeodomain-like_sf"/>
</dbReference>
<dbReference type="RefSeq" id="WP_307689287.1">
    <property type="nucleotide sequence ID" value="NZ_JAUSRO010000005.1"/>
</dbReference>
<dbReference type="InterPro" id="IPR020449">
    <property type="entry name" value="Tscrpt_reg_AraC-type_HTH"/>
</dbReference>
<dbReference type="InterPro" id="IPR003313">
    <property type="entry name" value="AraC-bd"/>
</dbReference>
<keyword evidence="7" id="KW-1185">Reference proteome</keyword>
<reference evidence="6 7" key="1">
    <citation type="submission" date="2023-07" db="EMBL/GenBank/DDBJ databases">
        <title>Sorghum-associated microbial communities from plants grown in Nebraska, USA.</title>
        <authorList>
            <person name="Schachtman D."/>
        </authorList>
    </citation>
    <scope>NUCLEOTIDE SEQUENCE [LARGE SCALE GENOMIC DNA]</scope>
    <source>
        <strain evidence="6 7">DS1607</strain>
    </source>
</reference>
<dbReference type="InterPro" id="IPR011051">
    <property type="entry name" value="RmlC_Cupin_sf"/>
</dbReference>
<organism evidence="6 7">
    <name type="scientific">Variovorax ginsengisoli</name>
    <dbReference type="NCBI Taxonomy" id="363844"/>
    <lineage>
        <taxon>Bacteria</taxon>
        <taxon>Pseudomonadati</taxon>
        <taxon>Pseudomonadota</taxon>
        <taxon>Betaproteobacteria</taxon>
        <taxon>Burkholderiales</taxon>
        <taxon>Comamonadaceae</taxon>
        <taxon>Variovorax</taxon>
    </lineage>
</organism>
<dbReference type="SMART" id="SM00342">
    <property type="entry name" value="HTH_ARAC"/>
    <property type="match status" value="1"/>
</dbReference>
<dbReference type="PANTHER" id="PTHR11019:SF159">
    <property type="entry name" value="TRANSCRIPTIONAL REGULATOR-RELATED"/>
    <property type="match status" value="1"/>
</dbReference>
<evidence type="ECO:0000256" key="4">
    <source>
        <dbReference type="ARBA" id="ARBA00023163"/>
    </source>
</evidence>
<dbReference type="Gene3D" id="1.10.10.60">
    <property type="entry name" value="Homeodomain-like"/>
    <property type="match status" value="2"/>
</dbReference>
<dbReference type="PROSITE" id="PS00041">
    <property type="entry name" value="HTH_ARAC_FAMILY_1"/>
    <property type="match status" value="1"/>
</dbReference>
<keyword evidence="2" id="KW-0238">DNA-binding</keyword>
<dbReference type="Pfam" id="PF12833">
    <property type="entry name" value="HTH_18"/>
    <property type="match status" value="1"/>
</dbReference>
<dbReference type="InterPro" id="IPR018060">
    <property type="entry name" value="HTH_AraC"/>
</dbReference>
<keyword evidence="3" id="KW-0010">Activator</keyword>
<name>A0ABT9S6E0_9BURK</name>
<proteinExistence type="predicted"/>
<dbReference type="SUPFAM" id="SSF46689">
    <property type="entry name" value="Homeodomain-like"/>
    <property type="match status" value="1"/>
</dbReference>
<dbReference type="PANTHER" id="PTHR11019">
    <property type="entry name" value="HTH-TYPE TRANSCRIPTIONAL REGULATOR NIMR"/>
    <property type="match status" value="1"/>
</dbReference>
<keyword evidence="4" id="KW-0804">Transcription</keyword>
<sequence>MQRLQTDPHDHSAFASWMTGVAADHPADFEIDFHRHARGQLLYALDGVMVVEATTGRWIVPPTTAVWLRPYTEHRLAMRSAVRIRSVLVMPDEARPLPPTDRVVHVSPLLRELIAAAAALGTDVCATARGEAVASLLLEELRQPSALPFYLPWPDDPRMAAVCRAITEKPAQACLADDWARSLAMSAKTFHRHFARSTGMNFGQWRLQARLLGAMDAIGAGQPLMRVALECGYESHSAFTQAFKRQFGLAPSKFLPSNRPAGDGTDLSGQH</sequence>
<dbReference type="InterPro" id="IPR018062">
    <property type="entry name" value="HTH_AraC-typ_CS"/>
</dbReference>
<evidence type="ECO:0000313" key="7">
    <source>
        <dbReference type="Proteomes" id="UP001226867"/>
    </source>
</evidence>
<keyword evidence="1" id="KW-0805">Transcription regulation</keyword>
<evidence type="ECO:0000256" key="1">
    <source>
        <dbReference type="ARBA" id="ARBA00023015"/>
    </source>
</evidence>
<evidence type="ECO:0000256" key="2">
    <source>
        <dbReference type="ARBA" id="ARBA00023125"/>
    </source>
</evidence>
<dbReference type="EMBL" id="JAUSRO010000005">
    <property type="protein sequence ID" value="MDP9899464.1"/>
    <property type="molecule type" value="Genomic_DNA"/>
</dbReference>
<evidence type="ECO:0000313" key="6">
    <source>
        <dbReference type="EMBL" id="MDP9899464.1"/>
    </source>
</evidence>
<dbReference type="PRINTS" id="PR00032">
    <property type="entry name" value="HTHARAC"/>
</dbReference>
<evidence type="ECO:0000259" key="5">
    <source>
        <dbReference type="PROSITE" id="PS01124"/>
    </source>
</evidence>
<feature type="domain" description="HTH araC/xylS-type" evidence="5">
    <location>
        <begin position="160"/>
        <end position="257"/>
    </location>
</feature>
<comment type="caution">
    <text evidence="6">The sequence shown here is derived from an EMBL/GenBank/DDBJ whole genome shotgun (WGS) entry which is preliminary data.</text>
</comment>
<dbReference type="PROSITE" id="PS01124">
    <property type="entry name" value="HTH_ARAC_FAMILY_2"/>
    <property type="match status" value="1"/>
</dbReference>
<dbReference type="SUPFAM" id="SSF51182">
    <property type="entry name" value="RmlC-like cupins"/>
    <property type="match status" value="1"/>
</dbReference>
<dbReference type="CDD" id="cd06124">
    <property type="entry name" value="cupin_NimR-like_N"/>
    <property type="match status" value="1"/>
</dbReference>
<evidence type="ECO:0000256" key="3">
    <source>
        <dbReference type="ARBA" id="ARBA00023159"/>
    </source>
</evidence>
<accession>A0ABT9S6E0</accession>
<dbReference type="Gene3D" id="2.60.120.10">
    <property type="entry name" value="Jelly Rolls"/>
    <property type="match status" value="1"/>
</dbReference>